<organism evidence="1 2">
    <name type="scientific">Penicillium antarcticum</name>
    <dbReference type="NCBI Taxonomy" id="416450"/>
    <lineage>
        <taxon>Eukaryota</taxon>
        <taxon>Fungi</taxon>
        <taxon>Dikarya</taxon>
        <taxon>Ascomycota</taxon>
        <taxon>Pezizomycotina</taxon>
        <taxon>Eurotiomycetes</taxon>
        <taxon>Eurotiomycetidae</taxon>
        <taxon>Eurotiales</taxon>
        <taxon>Aspergillaceae</taxon>
        <taxon>Penicillium</taxon>
    </lineage>
</organism>
<comment type="caution">
    <text evidence="1">The sequence shown here is derived from an EMBL/GenBank/DDBJ whole genome shotgun (WGS) entry which is preliminary data.</text>
</comment>
<accession>A0A1V6Q1M8</accession>
<sequence>MGPGASARVRMSCQSRRDSVKSARDIDSEIATAIVAADCQKYEVHEPCIMSAVKSLYRCPISSAVSINQPNERPQNQDAVYRFQYWRHQYKRTHKYKDGAWTIA</sequence>
<keyword evidence="2" id="KW-1185">Reference proteome</keyword>
<evidence type="ECO:0000313" key="1">
    <source>
        <dbReference type="EMBL" id="OQD82772.1"/>
    </source>
</evidence>
<evidence type="ECO:0000313" key="2">
    <source>
        <dbReference type="Proteomes" id="UP000191672"/>
    </source>
</evidence>
<dbReference type="Proteomes" id="UP000191672">
    <property type="component" value="Unassembled WGS sequence"/>
</dbReference>
<protein>
    <submittedName>
        <fullName evidence="1">Uncharacterized protein</fullName>
    </submittedName>
</protein>
<name>A0A1V6Q1M8_9EURO</name>
<dbReference type="EMBL" id="MDYN01000020">
    <property type="protein sequence ID" value="OQD82772.1"/>
    <property type="molecule type" value="Genomic_DNA"/>
</dbReference>
<reference evidence="2" key="1">
    <citation type="journal article" date="2017" name="Nat. Microbiol.">
        <title>Global analysis of biosynthetic gene clusters reveals vast potential of secondary metabolite production in Penicillium species.</title>
        <authorList>
            <person name="Nielsen J.C."/>
            <person name="Grijseels S."/>
            <person name="Prigent S."/>
            <person name="Ji B."/>
            <person name="Dainat J."/>
            <person name="Nielsen K.F."/>
            <person name="Frisvad J.C."/>
            <person name="Workman M."/>
            <person name="Nielsen J."/>
        </authorList>
    </citation>
    <scope>NUCLEOTIDE SEQUENCE [LARGE SCALE GENOMIC DNA]</scope>
    <source>
        <strain evidence="2">IBT 31811</strain>
    </source>
</reference>
<dbReference type="AlphaFoldDB" id="A0A1V6Q1M8"/>
<gene>
    <name evidence="1" type="ORF">PENANT_c020G10577</name>
</gene>
<proteinExistence type="predicted"/>